<evidence type="ECO:0000313" key="12">
    <source>
        <dbReference type="EMBL" id="EKN71333.1"/>
    </source>
</evidence>
<dbReference type="InterPro" id="IPR014027">
    <property type="entry name" value="UDP-Glc/GDP-Man_DH_C"/>
</dbReference>
<dbReference type="GO" id="GO:0006065">
    <property type="term" value="P:UDP-glucuronate biosynthetic process"/>
    <property type="evidence" value="ECO:0007669"/>
    <property type="project" value="UniProtKB-UniPathway"/>
</dbReference>
<evidence type="ECO:0000313" key="13">
    <source>
        <dbReference type="Proteomes" id="UP000006316"/>
    </source>
</evidence>
<dbReference type="PANTHER" id="PTHR43750">
    <property type="entry name" value="UDP-GLUCOSE 6-DEHYDROGENASE TUAD"/>
    <property type="match status" value="1"/>
</dbReference>
<dbReference type="SUPFAM" id="SSF52413">
    <property type="entry name" value="UDP-glucose/GDP-mannose dehydrogenase C-terminal domain"/>
    <property type="match status" value="1"/>
</dbReference>
<evidence type="ECO:0000256" key="8">
    <source>
        <dbReference type="PIRSR" id="PIRSR500134-1"/>
    </source>
</evidence>
<feature type="active site" description="Nucleophile" evidence="8">
    <location>
        <position position="268"/>
    </location>
</feature>
<evidence type="ECO:0000259" key="11">
    <source>
        <dbReference type="SMART" id="SM00984"/>
    </source>
</evidence>
<evidence type="ECO:0000256" key="3">
    <source>
        <dbReference type="ARBA" id="ARBA00012954"/>
    </source>
</evidence>
<evidence type="ECO:0000256" key="4">
    <source>
        <dbReference type="ARBA" id="ARBA00023002"/>
    </source>
</evidence>
<dbReference type="AlphaFoldDB" id="K6DSV9"/>
<dbReference type="NCBIfam" id="TIGR03026">
    <property type="entry name" value="NDP-sugDHase"/>
    <property type="match status" value="1"/>
</dbReference>
<feature type="binding site" evidence="9">
    <location>
        <begin position="257"/>
        <end position="261"/>
    </location>
    <ligand>
        <name>substrate</name>
    </ligand>
</feature>
<dbReference type="EC" id="1.1.1.22" evidence="3 7"/>
<dbReference type="GO" id="GO:0000271">
    <property type="term" value="P:polysaccharide biosynthetic process"/>
    <property type="evidence" value="ECO:0007669"/>
    <property type="project" value="InterPro"/>
</dbReference>
<feature type="binding site" evidence="10">
    <location>
        <position position="40"/>
    </location>
    <ligand>
        <name>NAD(+)</name>
        <dbReference type="ChEBI" id="CHEBI:57540"/>
    </ligand>
</feature>
<dbReference type="InterPro" id="IPR028357">
    <property type="entry name" value="UDPglc_DH_bac"/>
</dbReference>
<keyword evidence="4 7" id="KW-0560">Oxidoreductase</keyword>
<comment type="catalytic activity">
    <reaction evidence="6 7">
        <text>UDP-alpha-D-glucose + 2 NAD(+) + H2O = UDP-alpha-D-glucuronate + 2 NADH + 3 H(+)</text>
        <dbReference type="Rhea" id="RHEA:23596"/>
        <dbReference type="ChEBI" id="CHEBI:15377"/>
        <dbReference type="ChEBI" id="CHEBI:15378"/>
        <dbReference type="ChEBI" id="CHEBI:57540"/>
        <dbReference type="ChEBI" id="CHEBI:57945"/>
        <dbReference type="ChEBI" id="CHEBI:58052"/>
        <dbReference type="ChEBI" id="CHEBI:58885"/>
        <dbReference type="EC" id="1.1.1.22"/>
    </reaction>
</comment>
<dbReference type="UniPathway" id="UPA00038">
    <property type="reaction ID" value="UER00491"/>
</dbReference>
<dbReference type="Pfam" id="PF03720">
    <property type="entry name" value="UDPG_MGDP_dh_C"/>
    <property type="match status" value="1"/>
</dbReference>
<dbReference type="InterPro" id="IPR008927">
    <property type="entry name" value="6-PGluconate_DH-like_C_sf"/>
</dbReference>
<proteinExistence type="inferred from homology"/>
<protein>
    <recommendedName>
        <fullName evidence="3 7">UDP-glucose 6-dehydrogenase</fullName>
        <ecNumber evidence="3 7">1.1.1.22</ecNumber>
    </recommendedName>
</protein>
<dbReference type="InterPro" id="IPR001732">
    <property type="entry name" value="UDP-Glc/GDP-Man_DH_N"/>
</dbReference>
<dbReference type="EMBL" id="AJLS01000009">
    <property type="protein sequence ID" value="EKN71333.1"/>
    <property type="molecule type" value="Genomic_DNA"/>
</dbReference>
<dbReference type="Pfam" id="PF00984">
    <property type="entry name" value="UDPG_MGDP_dh"/>
    <property type="match status" value="1"/>
</dbReference>
<keyword evidence="5 7" id="KW-0520">NAD</keyword>
<feature type="binding site" evidence="10">
    <location>
        <position position="94"/>
    </location>
    <ligand>
        <name>NAD(+)</name>
        <dbReference type="ChEBI" id="CHEBI:57540"/>
    </ligand>
</feature>
<dbReference type="InterPro" id="IPR036291">
    <property type="entry name" value="NAD(P)-bd_dom_sf"/>
</dbReference>
<evidence type="ECO:0000256" key="2">
    <source>
        <dbReference type="ARBA" id="ARBA00006601"/>
    </source>
</evidence>
<feature type="binding site" evidence="10">
    <location>
        <position position="335"/>
    </location>
    <ligand>
        <name>NAD(+)</name>
        <dbReference type="ChEBI" id="CHEBI:57540"/>
    </ligand>
</feature>
<dbReference type="PATRIC" id="fig|1117379.3.peg.332"/>
<feature type="binding site" evidence="9">
    <location>
        <position position="212"/>
    </location>
    <ligand>
        <name>substrate</name>
    </ligand>
</feature>
<dbReference type="eggNOG" id="COG1004">
    <property type="taxonomic scope" value="Bacteria"/>
</dbReference>
<dbReference type="InterPro" id="IPR014026">
    <property type="entry name" value="UDP-Glc/GDP-Man_DH_dimer"/>
</dbReference>
<sequence length="456" mass="50801">MNIKKIGCDIMKIAVAGTGYVGLVTAVCLAEKGHNVTCVDINQDKIDLMKQGISPIYEQGLQDLMLKNKESLIYTSDYVEAYKNAEVIFIGVGTPENKSGSANLEFVNEVAIQIAHTIEENCVIVVKSTVPVGTNDKIEQLIIENLKNDVSISVVSNPEFLSQGTAIKDTLYAKRMVLGVESKHAEMIMKKVYDPFNIPYVVTDRRSAEMIKYASNDFLALKISYINEIANLCEIVDANIEDVVQGMGMDPRIGGQFLNAGIGYGGSCFPKDTKALHWLANFNDYEIKTIKATIEVNENQKIKLIKKARKYYDSFNNLEVAILGLTFKPGTDDLREAPSLVNIPILLEDGANVRVWDPVGADNFRKNFSTQVRYCQSIEEAITNADLCFIFTEWPEVKQFDISNYSKLMNCPIVIDGRNCYSLESAEEAGIVYDSIGRKKVNNMEYSTGMKLSVMK</sequence>
<dbReference type="SMART" id="SM00984">
    <property type="entry name" value="UDPG_MGDP_dh_C"/>
    <property type="match status" value="1"/>
</dbReference>
<organism evidence="12 13">
    <name type="scientific">Neobacillus bataviensis LMG 21833</name>
    <dbReference type="NCBI Taxonomy" id="1117379"/>
    <lineage>
        <taxon>Bacteria</taxon>
        <taxon>Bacillati</taxon>
        <taxon>Bacillota</taxon>
        <taxon>Bacilli</taxon>
        <taxon>Bacillales</taxon>
        <taxon>Bacillaceae</taxon>
        <taxon>Neobacillus</taxon>
    </lineage>
</organism>
<dbReference type="PANTHER" id="PTHR43750:SF4">
    <property type="entry name" value="UDP-GLUCOSE 6-DEHYDROGENASE YWQF"/>
    <property type="match status" value="1"/>
</dbReference>
<dbReference type="SUPFAM" id="SSF48179">
    <property type="entry name" value="6-phosphogluconate dehydrogenase C-terminal domain-like"/>
    <property type="match status" value="1"/>
</dbReference>
<dbReference type="GO" id="GO:0051287">
    <property type="term" value="F:NAD binding"/>
    <property type="evidence" value="ECO:0007669"/>
    <property type="project" value="InterPro"/>
</dbReference>
<feature type="binding site" evidence="10">
    <location>
        <position position="271"/>
    </location>
    <ligand>
        <name>NAD(+)</name>
        <dbReference type="ChEBI" id="CHEBI:57540"/>
    </ligand>
</feature>
<dbReference type="Proteomes" id="UP000006316">
    <property type="component" value="Unassembled WGS sequence"/>
</dbReference>
<feature type="binding site" evidence="9">
    <location>
        <position position="265"/>
    </location>
    <ligand>
        <name>substrate</name>
    </ligand>
</feature>
<feature type="domain" description="UDP-glucose/GDP-mannose dehydrogenase C-terminal" evidence="11">
    <location>
        <begin position="321"/>
        <end position="423"/>
    </location>
</feature>
<reference evidence="12 13" key="1">
    <citation type="journal article" date="2012" name="Front. Microbiol.">
        <title>Redundancy and modularity in membrane-associated dissimilatory nitrate reduction in Bacillus.</title>
        <authorList>
            <person name="Heylen K."/>
            <person name="Keltjens J."/>
        </authorList>
    </citation>
    <scope>NUCLEOTIDE SEQUENCE [LARGE SCALE GENOMIC DNA]</scope>
    <source>
        <strain evidence="13">LMG 21833T</strain>
    </source>
</reference>
<dbReference type="GO" id="GO:0003979">
    <property type="term" value="F:UDP-glucose 6-dehydrogenase activity"/>
    <property type="evidence" value="ECO:0007669"/>
    <property type="project" value="UniProtKB-EC"/>
</dbReference>
<evidence type="ECO:0000256" key="1">
    <source>
        <dbReference type="ARBA" id="ARBA00004701"/>
    </source>
</evidence>
<evidence type="ECO:0000256" key="10">
    <source>
        <dbReference type="PIRSR" id="PIRSR500134-3"/>
    </source>
</evidence>
<dbReference type="Gene3D" id="1.20.5.100">
    <property type="entry name" value="Cytochrome c1, transmembrane anchor, C-terminal"/>
    <property type="match status" value="1"/>
</dbReference>
<comment type="caution">
    <text evidence="12">The sequence shown here is derived from an EMBL/GenBank/DDBJ whole genome shotgun (WGS) entry which is preliminary data.</text>
</comment>
<name>K6DSV9_9BACI</name>
<feature type="binding site" evidence="10">
    <location>
        <position position="129"/>
    </location>
    <ligand>
        <name>NAD(+)</name>
        <dbReference type="ChEBI" id="CHEBI:57540"/>
    </ligand>
</feature>
<dbReference type="Gene3D" id="3.40.50.720">
    <property type="entry name" value="NAD(P)-binding Rossmann-like Domain"/>
    <property type="match status" value="2"/>
</dbReference>
<comment type="pathway">
    <text evidence="1">Nucleotide-sugar biosynthesis; UDP-alpha-D-glucuronate biosynthesis; UDP-alpha-D-glucuronate from UDP-alpha-D-glucose: step 1/1.</text>
</comment>
<evidence type="ECO:0000256" key="7">
    <source>
        <dbReference type="PIRNR" id="PIRNR000124"/>
    </source>
</evidence>
<evidence type="ECO:0000256" key="5">
    <source>
        <dbReference type="ARBA" id="ARBA00023027"/>
    </source>
</evidence>
<evidence type="ECO:0000256" key="9">
    <source>
        <dbReference type="PIRSR" id="PIRSR500134-2"/>
    </source>
</evidence>
<dbReference type="PIRSF" id="PIRSF000124">
    <property type="entry name" value="UDPglc_GDPman_dh"/>
    <property type="match status" value="1"/>
</dbReference>
<dbReference type="InterPro" id="IPR017476">
    <property type="entry name" value="UDP-Glc/GDP-Man"/>
</dbReference>
<feature type="binding site" evidence="9">
    <location>
        <position position="328"/>
    </location>
    <ligand>
        <name>substrate</name>
    </ligand>
</feature>
<keyword evidence="13" id="KW-1185">Reference proteome</keyword>
<feature type="binding site" evidence="10">
    <location>
        <position position="45"/>
    </location>
    <ligand>
        <name>NAD(+)</name>
        <dbReference type="ChEBI" id="CHEBI:57540"/>
    </ligand>
</feature>
<comment type="similarity">
    <text evidence="2 7">Belongs to the UDP-glucose/GDP-mannose dehydrogenase family.</text>
</comment>
<evidence type="ECO:0000256" key="6">
    <source>
        <dbReference type="ARBA" id="ARBA00047473"/>
    </source>
</evidence>
<dbReference type="Pfam" id="PF03721">
    <property type="entry name" value="UDPG_MGDP_dh_N"/>
    <property type="match status" value="1"/>
</dbReference>
<dbReference type="SUPFAM" id="SSF51735">
    <property type="entry name" value="NAD(P)-binding Rossmann-fold domains"/>
    <property type="match status" value="1"/>
</dbReference>
<dbReference type="PIRSF" id="PIRSF500134">
    <property type="entry name" value="UDPglc_DH_bac"/>
    <property type="match status" value="1"/>
</dbReference>
<dbReference type="STRING" id="1117379.BABA_01585"/>
<gene>
    <name evidence="12" type="ORF">BABA_01585</name>
</gene>
<accession>K6DSV9</accession>
<dbReference type="InterPro" id="IPR036220">
    <property type="entry name" value="UDP-Glc/GDP-Man_DH_C_sf"/>
</dbReference>